<evidence type="ECO:0000313" key="3">
    <source>
        <dbReference type="Proteomes" id="UP000049472"/>
    </source>
</evidence>
<keyword evidence="1" id="KW-0472">Membrane</keyword>
<protein>
    <submittedName>
        <fullName evidence="2">Uncharacterized protein</fullName>
    </submittedName>
</protein>
<keyword evidence="3" id="KW-1185">Reference proteome</keyword>
<feature type="transmembrane region" description="Helical" evidence="1">
    <location>
        <begin position="53"/>
        <end position="84"/>
    </location>
</feature>
<organism evidence="2 3">
    <name type="scientific">Agathobacter rectalis</name>
    <dbReference type="NCBI Taxonomy" id="39491"/>
    <lineage>
        <taxon>Bacteria</taxon>
        <taxon>Bacillati</taxon>
        <taxon>Bacillota</taxon>
        <taxon>Clostridia</taxon>
        <taxon>Lachnospirales</taxon>
        <taxon>Lachnospiraceae</taxon>
        <taxon>Agathobacter</taxon>
    </lineage>
</organism>
<evidence type="ECO:0000256" key="1">
    <source>
        <dbReference type="SAM" id="Phobius"/>
    </source>
</evidence>
<name>A0A0M6WW25_9FIRM</name>
<dbReference type="EMBL" id="CVRQ01000027">
    <property type="protein sequence ID" value="CRL40917.1"/>
    <property type="molecule type" value="Genomic_DNA"/>
</dbReference>
<dbReference type="AlphaFoldDB" id="A0A0M6WW25"/>
<sequence>MPYYGYGGDEGFPHDGKQGRCGCGEGYSWDDNDGGYRGGSHKGSSGGGNGTGLLIFAICLAAAVGVFNELLGVIILIVFAFIIWTKN</sequence>
<accession>A0A0M6WW25</accession>
<keyword evidence="1" id="KW-1133">Transmembrane helix</keyword>
<dbReference type="Proteomes" id="UP000049472">
    <property type="component" value="Unassembled WGS sequence"/>
</dbReference>
<evidence type="ECO:0000313" key="2">
    <source>
        <dbReference type="EMBL" id="CRL40917.1"/>
    </source>
</evidence>
<proteinExistence type="predicted"/>
<gene>
    <name evidence="2" type="ORF">T1815_25141</name>
</gene>
<reference evidence="3" key="1">
    <citation type="submission" date="2015-05" db="EMBL/GenBank/DDBJ databases">
        <authorList>
            <consortium name="Pathogen Informatics"/>
        </authorList>
    </citation>
    <scope>NUCLEOTIDE SEQUENCE [LARGE SCALE GENOMIC DNA]</scope>
    <source>
        <strain evidence="3">T1-815</strain>
    </source>
</reference>
<dbReference type="RefSeq" id="WP_055062461.1">
    <property type="nucleotide sequence ID" value="NZ_CVRQ01000027.1"/>
</dbReference>
<keyword evidence="1" id="KW-0812">Transmembrane</keyword>